<evidence type="ECO:0000313" key="1">
    <source>
        <dbReference type="EMBL" id="CAK51332.1"/>
    </source>
</evidence>
<accession>C8TDJ6</accession>
<organism evidence="1 2">
    <name type="scientific">Eimeria tenella</name>
    <name type="common">Coccidian parasite</name>
    <dbReference type="NCBI Taxonomy" id="5802"/>
    <lineage>
        <taxon>Eukaryota</taxon>
        <taxon>Sar</taxon>
        <taxon>Alveolata</taxon>
        <taxon>Apicomplexa</taxon>
        <taxon>Conoidasida</taxon>
        <taxon>Coccidia</taxon>
        <taxon>Eucoccidiorida</taxon>
        <taxon>Eimeriorina</taxon>
        <taxon>Eimeriidae</taxon>
        <taxon>Eimeria</taxon>
    </lineage>
</organism>
<dbReference type="Proteomes" id="UP000243681">
    <property type="component" value="Chromosome 1"/>
</dbReference>
<evidence type="ECO:0000313" key="2">
    <source>
        <dbReference type="Proteomes" id="UP000243681"/>
    </source>
</evidence>
<sequence>MASFYTDNHGNSMANTREEATSFGGVQFIGYKINPLPNGVLVIHSNRTGRRGCACQIKTKPTFEWGLLLGPRWITQISDLSAFDVRLLAYRGSDEHVNQQLISPHSTATLRGRNNSHCTFLECAPSSHLESKIGLREYLSHDAPGPGHASLSPMSTQCASDPFASFPVTRTSLSSFPMSHTYSLQTAHPLMSRKKLLADYLSLCYTLI</sequence>
<dbReference type="EMBL" id="AM269894">
    <property type="protein sequence ID" value="CAK51332.1"/>
    <property type="molecule type" value="Genomic_DNA"/>
</dbReference>
<proteinExistence type="predicted"/>
<protein>
    <submittedName>
        <fullName evidence="1">Uncharacterized protein</fullName>
    </submittedName>
</protein>
<reference evidence="1 2" key="1">
    <citation type="journal article" date="2007" name="Genome Res.">
        <title>Sequencing and analysis of chromosome 1 of Eimeria tenella reveals a unique segmental organization.</title>
        <authorList>
            <person name="Ling K.H."/>
            <person name="Rajandream M.A."/>
            <person name="Rivailler P."/>
            <person name="Ivens A."/>
            <person name="Yap S.J."/>
            <person name="Madeira A.M.B.N."/>
            <person name="Mungall K."/>
            <person name="Billington K."/>
            <person name="Yee W.Y."/>
            <person name="Bankier A.T."/>
            <person name="Carroll F."/>
            <person name="Durham A.M."/>
            <person name="Peters N."/>
            <person name="Loo S.S."/>
            <person name="Mat-Isa M.N."/>
            <person name="Novaes J."/>
            <person name="Quail M."/>
            <person name="Rosli R."/>
            <person name="Shamsudin M.N."/>
            <person name="Sobreira T.J.P."/>
            <person name="Tivey A.R."/>
            <person name="Wai S.F."/>
            <person name="White S."/>
            <person name="Wu X."/>
            <person name="Kerhornou A.X."/>
            <person name="Blake D."/>
            <person name="Mohamed R."/>
            <person name="Shirley M."/>
            <person name="Gruber A."/>
            <person name="Berriman M."/>
            <person name="Tomley F."/>
            <person name="Dear P.H."/>
            <person name="Wan K.L."/>
        </authorList>
    </citation>
    <scope>NUCLEOTIDE SEQUENCE [LARGE SCALE GENOMIC DNA]</scope>
    <source>
        <strain evidence="1 2">Houghton</strain>
    </source>
</reference>
<name>C8TDJ6_EIMTE</name>
<gene>
    <name evidence="1" type="ORF">e1012e08.tmp0011</name>
</gene>
<dbReference type="AlphaFoldDB" id="C8TDJ6"/>